<evidence type="ECO:0000313" key="5">
    <source>
        <dbReference type="Proteomes" id="UP000266677"/>
    </source>
</evidence>
<dbReference type="InterPro" id="IPR002539">
    <property type="entry name" value="MaoC-like_dom"/>
</dbReference>
<accession>A0A3A4KQ87</accession>
<evidence type="ECO:0000259" key="2">
    <source>
        <dbReference type="Pfam" id="PF01575"/>
    </source>
</evidence>
<name>A0A3A4KQ87_9NOCA</name>
<dbReference type="PANTHER" id="PTHR43841:SF3">
    <property type="entry name" value="(3R)-HYDROXYACYL-ACP DEHYDRATASE SUBUNIT HADB"/>
    <property type="match status" value="1"/>
</dbReference>
<comment type="caution">
    <text evidence="4">The sequence shown here is derived from an EMBL/GenBank/DDBJ whole genome shotgun (WGS) entry which is preliminary data.</text>
</comment>
<dbReference type="InterPro" id="IPR029069">
    <property type="entry name" value="HotDog_dom_sf"/>
</dbReference>
<dbReference type="Pfam" id="PF13452">
    <property type="entry name" value="FAS1_DH_region"/>
    <property type="match status" value="1"/>
</dbReference>
<dbReference type="Gene3D" id="3.10.129.10">
    <property type="entry name" value="Hotdog Thioesterase"/>
    <property type="match status" value="2"/>
</dbReference>
<dbReference type="Proteomes" id="UP000266677">
    <property type="component" value="Unassembled WGS sequence"/>
</dbReference>
<dbReference type="CDD" id="cd03453">
    <property type="entry name" value="SAV4209_like"/>
    <property type="match status" value="1"/>
</dbReference>
<dbReference type="NCBIfam" id="NF040620">
    <property type="entry name" value="fused_HadA_HadB"/>
    <property type="match status" value="1"/>
</dbReference>
<dbReference type="InterPro" id="IPR039569">
    <property type="entry name" value="FAS1-like_DH_region"/>
</dbReference>
<dbReference type="CDD" id="cd03441">
    <property type="entry name" value="R_hydratase_like"/>
    <property type="match status" value="1"/>
</dbReference>
<dbReference type="AlphaFoldDB" id="A0A3A4KQ87"/>
<proteinExistence type="inferred from homology"/>
<evidence type="ECO:0000256" key="1">
    <source>
        <dbReference type="ARBA" id="ARBA00005254"/>
    </source>
</evidence>
<gene>
    <name evidence="4" type="ORF">D5S18_10750</name>
</gene>
<evidence type="ECO:0000259" key="3">
    <source>
        <dbReference type="Pfam" id="PF13452"/>
    </source>
</evidence>
<reference evidence="4 5" key="1">
    <citation type="submission" date="2018-09" db="EMBL/GenBank/DDBJ databases">
        <title>YIM PH21274 draft genome.</title>
        <authorList>
            <person name="Miao C."/>
        </authorList>
    </citation>
    <scope>NUCLEOTIDE SEQUENCE [LARGE SCALE GENOMIC DNA]</scope>
    <source>
        <strain evidence="4 5">YIM PH 21724</strain>
    </source>
</reference>
<comment type="similarity">
    <text evidence="1">Belongs to the enoyl-CoA hydratase/isomerase family.</text>
</comment>
<dbReference type="EMBL" id="QZFU01000016">
    <property type="protein sequence ID" value="RJO76732.1"/>
    <property type="molecule type" value="Genomic_DNA"/>
</dbReference>
<dbReference type="PANTHER" id="PTHR43841">
    <property type="entry name" value="3-HYDROXYACYL-THIOESTER DEHYDRATASE HTDX-RELATED"/>
    <property type="match status" value="1"/>
</dbReference>
<dbReference type="Pfam" id="PF01575">
    <property type="entry name" value="MaoC_dehydratas"/>
    <property type="match status" value="1"/>
</dbReference>
<organism evidence="4 5">
    <name type="scientific">Nocardia panacis</name>
    <dbReference type="NCBI Taxonomy" id="2340916"/>
    <lineage>
        <taxon>Bacteria</taxon>
        <taxon>Bacillati</taxon>
        <taxon>Actinomycetota</taxon>
        <taxon>Actinomycetes</taxon>
        <taxon>Mycobacteriales</taxon>
        <taxon>Nocardiaceae</taxon>
        <taxon>Nocardia</taxon>
    </lineage>
</organism>
<feature type="domain" description="MaoC-like" evidence="2">
    <location>
        <begin position="225"/>
        <end position="317"/>
    </location>
</feature>
<dbReference type="OrthoDB" id="5415111at2"/>
<dbReference type="SUPFAM" id="SSF54637">
    <property type="entry name" value="Thioesterase/thiol ester dehydrase-isomerase"/>
    <property type="match status" value="2"/>
</dbReference>
<feature type="domain" description="FAS1-like dehydratase" evidence="3">
    <location>
        <begin position="22"/>
        <end position="148"/>
    </location>
</feature>
<keyword evidence="5" id="KW-1185">Reference proteome</keyword>
<sequence>MGRDTIVAEPESERLVRTATLAGRRFRVLDHYEVGREKVREFARAVQSYHGAHHSEEQARTLGYPSLIAPPTFASVIGLTTTRALLDTVLTEYDLSQILQTDQVFETFRPLVAGDRITTDIIIESIRQYGDNDFITVKSVLTNQRDEVALIGQTTIVARRGAEIDPDLTELVSSIMMHTPPNKPAGQPDSEVLREFGDTTMDLVVDSAAAPVHTLPRFGDLVVGQELPAATAQVTRGDLANYSGVSGDPNPIHYSEAAARLVGLPTVVGHGMLSMGLAGDYLTSWLGDPTAIEKFSVRLSSFVAVTKDKASVIEFTGRIKSLDPVRRTATVVLNGTSEGRKIFGRAVAEVRLT</sequence>
<protein>
    <submittedName>
        <fullName evidence="4">(R)-hydratase</fullName>
    </submittedName>
</protein>
<evidence type="ECO:0000313" key="4">
    <source>
        <dbReference type="EMBL" id="RJO76732.1"/>
    </source>
</evidence>